<dbReference type="InterPro" id="IPR032831">
    <property type="entry name" value="LptM_cons"/>
</dbReference>
<organism evidence="9 10">
    <name type="scientific">Comamonas terrae</name>
    <dbReference type="NCBI Taxonomy" id="673548"/>
    <lineage>
        <taxon>Bacteria</taxon>
        <taxon>Pseudomonadati</taxon>
        <taxon>Pseudomonadota</taxon>
        <taxon>Betaproteobacteria</taxon>
        <taxon>Burkholderiales</taxon>
        <taxon>Comamonadaceae</taxon>
        <taxon>Comamonas</taxon>
    </lineage>
</organism>
<dbReference type="Pfam" id="PF13627">
    <property type="entry name" value="LptM_cons"/>
    <property type="match status" value="1"/>
</dbReference>
<evidence type="ECO:0000256" key="3">
    <source>
        <dbReference type="ARBA" id="ARBA00023136"/>
    </source>
</evidence>
<evidence type="ECO:0000313" key="10">
    <source>
        <dbReference type="Proteomes" id="UP001597463"/>
    </source>
</evidence>
<feature type="signal peptide" evidence="8">
    <location>
        <begin position="1"/>
        <end position="25"/>
    </location>
</feature>
<dbReference type="RefSeq" id="WP_066473631.1">
    <property type="nucleotide sequence ID" value="NZ_BCNT01000003.1"/>
</dbReference>
<evidence type="ECO:0000256" key="6">
    <source>
        <dbReference type="ARBA" id="ARBA00023288"/>
    </source>
</evidence>
<name>A0ABW5UHF0_9BURK</name>
<sequence length="83" mass="8502">MLKAPQILVRSIALAACAASLALLAGCGQKGPLFLPTDPAARDRATLPESLGISRKPAPATRQMPQDDTPADMPADADAPAKP</sequence>
<dbReference type="Proteomes" id="UP001597463">
    <property type="component" value="Unassembled WGS sequence"/>
</dbReference>
<comment type="subcellular location">
    <subcellularLocation>
        <location evidence="1">Cell outer membrane</location>
        <topology evidence="1">Lipid-anchor</topology>
    </subcellularLocation>
</comment>
<dbReference type="EMBL" id="JBHUMV010000001">
    <property type="protein sequence ID" value="MFD2752630.1"/>
    <property type="molecule type" value="Genomic_DNA"/>
</dbReference>
<comment type="caution">
    <text evidence="9">The sequence shown here is derived from an EMBL/GenBank/DDBJ whole genome shotgun (WGS) entry which is preliminary data.</text>
</comment>
<protein>
    <submittedName>
        <fullName evidence="9">Lipoprotein</fullName>
    </submittedName>
</protein>
<feature type="chain" id="PRO_5045262033" evidence="8">
    <location>
        <begin position="26"/>
        <end position="83"/>
    </location>
</feature>
<evidence type="ECO:0000313" key="9">
    <source>
        <dbReference type="EMBL" id="MFD2752630.1"/>
    </source>
</evidence>
<evidence type="ECO:0000256" key="5">
    <source>
        <dbReference type="ARBA" id="ARBA00023237"/>
    </source>
</evidence>
<evidence type="ECO:0000256" key="1">
    <source>
        <dbReference type="ARBA" id="ARBA00004459"/>
    </source>
</evidence>
<accession>A0ABW5UHF0</accession>
<evidence type="ECO:0000256" key="8">
    <source>
        <dbReference type="SAM" id="SignalP"/>
    </source>
</evidence>
<keyword evidence="5" id="KW-0998">Cell outer membrane</keyword>
<keyword evidence="4" id="KW-0564">Palmitate</keyword>
<dbReference type="NCBIfam" id="NF047847">
    <property type="entry name" value="SS_mature_LptM"/>
    <property type="match status" value="1"/>
</dbReference>
<feature type="compositionally biased region" description="Low complexity" evidence="7">
    <location>
        <begin position="66"/>
        <end position="83"/>
    </location>
</feature>
<dbReference type="PROSITE" id="PS51257">
    <property type="entry name" value="PROKAR_LIPOPROTEIN"/>
    <property type="match status" value="1"/>
</dbReference>
<gene>
    <name evidence="9" type="ORF">ACFSW6_00900</name>
</gene>
<keyword evidence="6 9" id="KW-0449">Lipoprotein</keyword>
<reference evidence="10" key="1">
    <citation type="journal article" date="2019" name="Int. J. Syst. Evol. Microbiol.">
        <title>The Global Catalogue of Microorganisms (GCM) 10K type strain sequencing project: providing services to taxonomists for standard genome sequencing and annotation.</title>
        <authorList>
            <consortium name="The Broad Institute Genomics Platform"/>
            <consortium name="The Broad Institute Genome Sequencing Center for Infectious Disease"/>
            <person name="Wu L."/>
            <person name="Ma J."/>
        </authorList>
    </citation>
    <scope>NUCLEOTIDE SEQUENCE [LARGE SCALE GENOMIC DNA]</scope>
    <source>
        <strain evidence="10">TISTR 1906</strain>
    </source>
</reference>
<keyword evidence="10" id="KW-1185">Reference proteome</keyword>
<proteinExistence type="predicted"/>
<keyword evidence="3" id="KW-0472">Membrane</keyword>
<evidence type="ECO:0000256" key="4">
    <source>
        <dbReference type="ARBA" id="ARBA00023139"/>
    </source>
</evidence>
<keyword evidence="2 8" id="KW-0732">Signal</keyword>
<evidence type="ECO:0000256" key="7">
    <source>
        <dbReference type="SAM" id="MobiDB-lite"/>
    </source>
</evidence>
<evidence type="ECO:0000256" key="2">
    <source>
        <dbReference type="ARBA" id="ARBA00022729"/>
    </source>
</evidence>
<feature type="region of interest" description="Disordered" evidence="7">
    <location>
        <begin position="36"/>
        <end position="83"/>
    </location>
</feature>